<dbReference type="EMBL" id="MN417307">
    <property type="protein sequence ID" value="QHD26749.1"/>
    <property type="molecule type" value="Genomic_DNA"/>
</dbReference>
<accession>A0A6B9MPK4</accession>
<keyword evidence="1" id="KW-0240">DNA-directed RNA polymerase</keyword>
<organism evidence="4">
    <name type="scientific">Berberis ganpinensis</name>
    <dbReference type="NCBI Taxonomy" id="1813943"/>
    <lineage>
        <taxon>Eukaryota</taxon>
        <taxon>Viridiplantae</taxon>
        <taxon>Streptophyta</taxon>
        <taxon>Embryophyta</taxon>
        <taxon>Tracheophyta</taxon>
        <taxon>Spermatophyta</taxon>
        <taxon>Magnoliopsida</taxon>
        <taxon>Ranunculales</taxon>
        <taxon>Berberidaceae</taxon>
        <taxon>Berberidoideae</taxon>
        <taxon>Berberideae</taxon>
        <taxon>Berberis</taxon>
    </lineage>
</organism>
<proteinExistence type="predicted"/>
<reference evidence="4" key="1">
    <citation type="journal article" date="2019" name="Mitochondrial DNA Part B Resour">
        <title>The complete chloroplast genome of Mahonia eurybracteata subsp. Ganpinensis (H.Lev.) T. S. Ying &amp; Boufford (Berberidaceae).</title>
        <authorList>
            <person name="Huang R."/>
            <person name="Wang C."/>
            <person name="Liang Q."/>
            <person name="Wang Y."/>
            <person name="Yang T.-J."/>
            <person name="Zhang Y."/>
        </authorList>
    </citation>
    <scope>NUCLEOTIDE SEQUENCE</scope>
</reference>
<dbReference type="InterPro" id="IPR036603">
    <property type="entry name" value="RBP11-like"/>
</dbReference>
<dbReference type="GO" id="GO:0000428">
    <property type="term" value="C:DNA-directed RNA polymerase complex"/>
    <property type="evidence" value="ECO:0007669"/>
    <property type="project" value="UniProtKB-KW"/>
</dbReference>
<protein>
    <submittedName>
        <fullName evidence="4">RNA polymerase a-subunit</fullName>
    </submittedName>
</protein>
<evidence type="ECO:0000313" key="4">
    <source>
        <dbReference type="EMBL" id="QHD26749.1"/>
    </source>
</evidence>
<evidence type="ECO:0000256" key="2">
    <source>
        <dbReference type="ARBA" id="ARBA00023163"/>
    </source>
</evidence>
<evidence type="ECO:0000256" key="1">
    <source>
        <dbReference type="ARBA" id="ARBA00022478"/>
    </source>
</evidence>
<dbReference type="SMART" id="SM00662">
    <property type="entry name" value="RPOLD"/>
    <property type="match status" value="1"/>
</dbReference>
<dbReference type="SUPFAM" id="SSF47789">
    <property type="entry name" value="C-terminal domain of RNA polymerase alpha subunit"/>
    <property type="match status" value="1"/>
</dbReference>
<dbReference type="SUPFAM" id="SSF56553">
    <property type="entry name" value="Insert subdomain of RNA polymerase alpha subunit"/>
    <property type="match status" value="1"/>
</dbReference>
<keyword evidence="4" id="KW-0934">Plastid</keyword>
<evidence type="ECO:0000259" key="3">
    <source>
        <dbReference type="SMART" id="SM00662"/>
    </source>
</evidence>
<keyword evidence="4" id="KW-0150">Chloroplast</keyword>
<dbReference type="Pfam" id="PF01000">
    <property type="entry name" value="RNA_pol_A_bac"/>
    <property type="match status" value="1"/>
</dbReference>
<dbReference type="GO" id="GO:0046983">
    <property type="term" value="F:protein dimerization activity"/>
    <property type="evidence" value="ECO:0007669"/>
    <property type="project" value="InterPro"/>
</dbReference>
<dbReference type="GO" id="GO:0003899">
    <property type="term" value="F:DNA-directed RNA polymerase activity"/>
    <property type="evidence" value="ECO:0007669"/>
    <property type="project" value="InterPro"/>
</dbReference>
<dbReference type="InterPro" id="IPR011263">
    <property type="entry name" value="DNA-dir_RNA_pol_RpoA/D/Rpb3"/>
</dbReference>
<dbReference type="Pfam" id="PF01193">
    <property type="entry name" value="RNA_pol_L"/>
    <property type="match status" value="1"/>
</dbReference>
<sequence>MKKDEVKRIEHIVQWSCVATKEISQHYKYGRFVLCPLREGQAETIAISLRKTLLSEVEGICITHVNVIAAHYISYDFSRIVGVKESVAELLTNLQQIVLKNSADSDSDSDIFDASICVKGPRHITSKDIILPPSLDIVDDTQHIATLALPIELCLELKVERIRGSCLRREDRLPRKGFPIIPLYLPIRKINYSIKSFGETLEILTLEIWTNGSYTPKEALWEACRHLVNLTSIFFNNENQNISLTRTKNMLSSLTKPYSPQEAAELRITAMKLQMIFVEQLHLDPTTLESLQRAKILTLYDLFNKSTKELMKIAKIEDVIKIVAILQKWNII</sequence>
<geneLocation type="chloroplast" evidence="4"/>
<dbReference type="Gene3D" id="3.30.1360.10">
    <property type="entry name" value="RNA polymerase, RBP11-like subunit"/>
    <property type="match status" value="1"/>
</dbReference>
<name>A0A6B9MPK4_9MAGN</name>
<dbReference type="Gene3D" id="2.170.120.12">
    <property type="entry name" value="DNA-directed RNA polymerase, insert domain"/>
    <property type="match status" value="1"/>
</dbReference>
<feature type="domain" description="DNA-directed RNA polymerase RpoA/D/Rpb3-type" evidence="3">
    <location>
        <begin position="29"/>
        <end position="237"/>
    </location>
</feature>
<dbReference type="SUPFAM" id="SSF55257">
    <property type="entry name" value="RBP11-like subunits of RNA polymerase"/>
    <property type="match status" value="1"/>
</dbReference>
<keyword evidence="2" id="KW-0804">Transcription</keyword>
<dbReference type="InterPro" id="IPR011262">
    <property type="entry name" value="DNA-dir_RNA_pol_insert"/>
</dbReference>
<gene>
    <name evidence="4" type="primary">rpoA</name>
</gene>
<dbReference type="GO" id="GO:0006351">
    <property type="term" value="P:DNA-templated transcription"/>
    <property type="evidence" value="ECO:0007669"/>
    <property type="project" value="InterPro"/>
</dbReference>
<dbReference type="InterPro" id="IPR036643">
    <property type="entry name" value="RNApol_insert_sf"/>
</dbReference>
<dbReference type="AlphaFoldDB" id="A0A6B9MPK4"/>
<dbReference type="CDD" id="cd06928">
    <property type="entry name" value="RNAP_alpha_NTD"/>
    <property type="match status" value="1"/>
</dbReference>